<gene>
    <name evidence="2" type="ORF">DO97_11975</name>
</gene>
<dbReference type="AlphaFoldDB" id="A0A098TJ90"/>
<feature type="region of interest" description="Disordered" evidence="1">
    <location>
        <begin position="320"/>
        <end position="375"/>
    </location>
</feature>
<dbReference type="OrthoDB" id="564865at2"/>
<organism evidence="2 3">
    <name type="scientific">Neosynechococcus sphagnicola sy1</name>
    <dbReference type="NCBI Taxonomy" id="1497020"/>
    <lineage>
        <taxon>Bacteria</taxon>
        <taxon>Bacillati</taxon>
        <taxon>Cyanobacteriota</taxon>
        <taxon>Cyanophyceae</taxon>
        <taxon>Neosynechococcales</taxon>
        <taxon>Neosynechococcaceae</taxon>
        <taxon>Neosynechococcus</taxon>
    </lineage>
</organism>
<comment type="caution">
    <text evidence="2">The sequence shown here is derived from an EMBL/GenBank/DDBJ whole genome shotgun (WGS) entry which is preliminary data.</text>
</comment>
<keyword evidence="3" id="KW-1185">Reference proteome</keyword>
<reference evidence="2 3" key="1">
    <citation type="journal article" date="2014" name="Mol. Ecol.">
        <title>Evolution of Synechococcus.</title>
        <authorList>
            <person name="Dvorak P."/>
            <person name="Casamatta D."/>
            <person name="Hasler P."/>
            <person name="Poulickova A."/>
            <person name="Ondrej V."/>
            <person name="Sanges R."/>
        </authorList>
    </citation>
    <scope>NUCLEOTIDE SEQUENCE [LARGE SCALE GENOMIC DNA]</scope>
    <source>
        <strain evidence="2 3">CAUP A 1101</strain>
    </source>
</reference>
<name>A0A098TJ90_9CYAN</name>
<sequence>MPDVLPQVGYEIVHSTLGRMRCRIRYLTLDESYAQQLEQQLRSQVWVSQMRINAAAASLIVEYSGSQLSPAEAEARLVAVMAQFSIVTKISPPGAPEPVAPPSIPEILPPAHSESQAFQGHLESIAGGIVGLATGEIVGGAIGGVAGGMVLGPAGVLLGNRVGGFAGSVVGATIMGDVAPNLLRGGNVATVPGVNPVRLETALQKRAGDKVGATIGEVTGKTIGTVALGPVGAVIGTVIGGAVGGRIGEDAVHQFKHPSPSPSHPSSGNVLQDLQSWIDRTSRDFAGETSTAVLGSTLGGLFLGTSGRDTGRRIGSYVGRRLNWRDPSPPPILEATTSPASPAPESTAIASPPTMMSEGTQSLPPATEPSLGDHG</sequence>
<evidence type="ECO:0000313" key="3">
    <source>
        <dbReference type="Proteomes" id="UP000030170"/>
    </source>
</evidence>
<evidence type="ECO:0000313" key="2">
    <source>
        <dbReference type="EMBL" id="KGF72144.1"/>
    </source>
</evidence>
<evidence type="ECO:0008006" key="4">
    <source>
        <dbReference type="Google" id="ProtNLM"/>
    </source>
</evidence>
<dbReference type="Proteomes" id="UP000030170">
    <property type="component" value="Unassembled WGS sequence"/>
</dbReference>
<proteinExistence type="predicted"/>
<evidence type="ECO:0000256" key="1">
    <source>
        <dbReference type="SAM" id="MobiDB-lite"/>
    </source>
</evidence>
<dbReference type="RefSeq" id="WP_052128762.1">
    <property type="nucleotide sequence ID" value="NZ_JJML01000036.1"/>
</dbReference>
<dbReference type="EMBL" id="JJML01000036">
    <property type="protein sequence ID" value="KGF72144.1"/>
    <property type="molecule type" value="Genomic_DNA"/>
</dbReference>
<protein>
    <recommendedName>
        <fullName evidence="4">Glycine zipper domain-containing protein</fullName>
    </recommendedName>
</protein>
<accession>A0A098TJ90</accession>
<dbReference type="Pfam" id="PF19991">
    <property type="entry name" value="HMA_2"/>
    <property type="match status" value="1"/>
</dbReference>